<sequence length="66" mass="7890">MILVETYIDEDDIDNKDVILGFTIFEYFIDKWVHDEYHTQHLGLCNDVGWSWLNVPENLVSNHICY</sequence>
<dbReference type="GeneID" id="77933542"/>
<name>A0AAE8XF63_9CAUD</name>
<accession>A0AAE8XF63</accession>
<dbReference type="EMBL" id="MZ447858">
    <property type="protein sequence ID" value="UAW01188.1"/>
    <property type="molecule type" value="Genomic_DNA"/>
</dbReference>
<dbReference type="KEGG" id="vg:77933542"/>
<reference evidence="1 2" key="1">
    <citation type="submission" date="2021-06" db="EMBL/GenBank/DDBJ databases">
        <authorList>
            <person name="Chen R."/>
            <person name="Qin H."/>
            <person name="He S."/>
            <person name="Han P."/>
            <person name="Xu F."/>
            <person name="Sun H."/>
            <person name="Fan H."/>
            <person name="Tong Y."/>
        </authorList>
    </citation>
    <scope>NUCLEOTIDE SEQUENCE [LARGE SCALE GENOMIC DNA]</scope>
</reference>
<evidence type="ECO:0000313" key="2">
    <source>
        <dbReference type="Proteomes" id="UP000828026"/>
    </source>
</evidence>
<protein>
    <submittedName>
        <fullName evidence="1">Uncharacterized protein</fullName>
    </submittedName>
</protein>
<keyword evidence="2" id="KW-1185">Reference proteome</keyword>
<evidence type="ECO:0000313" key="1">
    <source>
        <dbReference type="EMBL" id="UAW01188.1"/>
    </source>
</evidence>
<proteinExistence type="predicted"/>
<dbReference type="RefSeq" id="YP_010657623.1">
    <property type="nucleotide sequence ID" value="NC_070848.1"/>
</dbReference>
<organism evidence="1 2">
    <name type="scientific">Vibrio phage BUCT194</name>
    <dbReference type="NCBI Taxonomy" id="2859072"/>
    <lineage>
        <taxon>Viruses</taxon>
        <taxon>Duplodnaviria</taxon>
        <taxon>Heunggongvirae</taxon>
        <taxon>Uroviricota</taxon>
        <taxon>Caudoviricetes</taxon>
        <taxon>Schitoviridae</taxon>
        <taxon>Varunavirus</taxon>
        <taxon>Varunavirus BUCT194</taxon>
    </lineage>
</organism>
<dbReference type="Proteomes" id="UP000828026">
    <property type="component" value="Segment"/>
</dbReference>